<name>A0A8J2K9V2_9HEXA</name>
<dbReference type="EMBL" id="CAJVCH010228820">
    <property type="protein sequence ID" value="CAG7732313.1"/>
    <property type="molecule type" value="Genomic_DNA"/>
</dbReference>
<dbReference type="PANTHER" id="PTHR34153:SF2">
    <property type="entry name" value="SI:CH211-262H13.3-RELATED"/>
    <property type="match status" value="1"/>
</dbReference>
<dbReference type="AlphaFoldDB" id="A0A8J2K9V2"/>
<dbReference type="PANTHER" id="PTHR34153">
    <property type="entry name" value="SI:CH211-262H13.3-RELATED-RELATED"/>
    <property type="match status" value="1"/>
</dbReference>
<feature type="domain" description="DUF4806" evidence="1">
    <location>
        <begin position="145"/>
        <end position="220"/>
    </location>
</feature>
<dbReference type="Pfam" id="PF16064">
    <property type="entry name" value="DUF4806"/>
    <property type="match status" value="1"/>
</dbReference>
<sequence>ESFVVRSKKRKQIPFSPGMFPLPSPPLPLRKPSKTLPRAASNQEMIFSDIGYNSTNSSGVTTVETTPSGVIVCVEKSTQTDLFEGSSLGDTAFQAYIVKKFNEIKGIVNQVRDLALNITVSHNFHQLNDVAETNFDENDEFDTFLPISSEKDWEAWDASLVEVSKKQKLVKYLTHIGGNTERDSVFRMLRGLLTDDVACLYSWKGGKGKKNGMKIVPIIANAIKNSKKKTLQESTLADIEKSISAYIVHAADRLKKKERRNAARQDESNNQCENE</sequence>
<gene>
    <name evidence="2" type="ORF">AFUS01_LOCUS20835</name>
</gene>
<dbReference type="OrthoDB" id="10071708at2759"/>
<keyword evidence="3" id="KW-1185">Reference proteome</keyword>
<accession>A0A8J2K9V2</accession>
<proteinExistence type="predicted"/>
<reference evidence="2" key="1">
    <citation type="submission" date="2021-06" db="EMBL/GenBank/DDBJ databases">
        <authorList>
            <person name="Hodson N. C."/>
            <person name="Mongue J. A."/>
            <person name="Jaron S. K."/>
        </authorList>
    </citation>
    <scope>NUCLEOTIDE SEQUENCE</scope>
</reference>
<evidence type="ECO:0000259" key="1">
    <source>
        <dbReference type="Pfam" id="PF16064"/>
    </source>
</evidence>
<organism evidence="2 3">
    <name type="scientific">Allacma fusca</name>
    <dbReference type="NCBI Taxonomy" id="39272"/>
    <lineage>
        <taxon>Eukaryota</taxon>
        <taxon>Metazoa</taxon>
        <taxon>Ecdysozoa</taxon>
        <taxon>Arthropoda</taxon>
        <taxon>Hexapoda</taxon>
        <taxon>Collembola</taxon>
        <taxon>Symphypleona</taxon>
        <taxon>Sminthuridae</taxon>
        <taxon>Allacma</taxon>
    </lineage>
</organism>
<evidence type="ECO:0000313" key="3">
    <source>
        <dbReference type="Proteomes" id="UP000708208"/>
    </source>
</evidence>
<dbReference type="InterPro" id="IPR032071">
    <property type="entry name" value="DUF4806"/>
</dbReference>
<dbReference type="Proteomes" id="UP000708208">
    <property type="component" value="Unassembled WGS sequence"/>
</dbReference>
<protein>
    <recommendedName>
        <fullName evidence="1">DUF4806 domain-containing protein</fullName>
    </recommendedName>
</protein>
<evidence type="ECO:0000313" key="2">
    <source>
        <dbReference type="EMBL" id="CAG7732313.1"/>
    </source>
</evidence>
<feature type="non-terminal residue" evidence="2">
    <location>
        <position position="1"/>
    </location>
</feature>
<comment type="caution">
    <text evidence="2">The sequence shown here is derived from an EMBL/GenBank/DDBJ whole genome shotgun (WGS) entry which is preliminary data.</text>
</comment>